<dbReference type="EMBL" id="QKTX01000002">
    <property type="protein sequence ID" value="PZV86145.1"/>
    <property type="molecule type" value="Genomic_DNA"/>
</dbReference>
<name>A0A326RWC6_9BACT</name>
<gene>
    <name evidence="6" type="ORF">CLV31_10240</name>
</gene>
<accession>A0A326RWC6</accession>
<feature type="transmembrane region" description="Helical" evidence="5">
    <location>
        <begin position="128"/>
        <end position="159"/>
    </location>
</feature>
<sequence length="198" mass="22975">MHFLMMILSWAIFYSLHTTLTASKLKRFLEATWPDRMKWYRLFYSILSTVLFLGILGQALFLPRQVMFLPGPIHLYSGYMIATLGVVLITRSLKSISFPFFLGYPPKNSDQMESLQVSGVYSHTRHPLYLGLLFVFSGYLLVAGHLGALIHWACLVLYLPVGIYFEEKNLIQKFGAPYRLYQEEVPVFFPFLFKKKRA</sequence>
<proteinExistence type="predicted"/>
<keyword evidence="4 5" id="KW-0472">Membrane</keyword>
<reference evidence="6 7" key="1">
    <citation type="submission" date="2018-06" db="EMBL/GenBank/DDBJ databases">
        <title>Genomic Encyclopedia of Archaeal and Bacterial Type Strains, Phase II (KMG-II): from individual species to whole genera.</title>
        <authorList>
            <person name="Goeker M."/>
        </authorList>
    </citation>
    <scope>NUCLEOTIDE SEQUENCE [LARGE SCALE GENOMIC DNA]</scope>
    <source>
        <strain evidence="6 7">T4</strain>
    </source>
</reference>
<evidence type="ECO:0000256" key="1">
    <source>
        <dbReference type="ARBA" id="ARBA00004127"/>
    </source>
</evidence>
<dbReference type="PANTHER" id="PTHR43847:SF1">
    <property type="entry name" value="BLL3993 PROTEIN"/>
    <property type="match status" value="1"/>
</dbReference>
<dbReference type="GO" id="GO:0032259">
    <property type="term" value="P:methylation"/>
    <property type="evidence" value="ECO:0007669"/>
    <property type="project" value="UniProtKB-KW"/>
</dbReference>
<feature type="transmembrane region" description="Helical" evidence="5">
    <location>
        <begin position="73"/>
        <end position="93"/>
    </location>
</feature>
<evidence type="ECO:0000313" key="7">
    <source>
        <dbReference type="Proteomes" id="UP000248917"/>
    </source>
</evidence>
<dbReference type="GO" id="GO:0008168">
    <property type="term" value="F:methyltransferase activity"/>
    <property type="evidence" value="ECO:0007669"/>
    <property type="project" value="UniProtKB-KW"/>
</dbReference>
<evidence type="ECO:0000256" key="2">
    <source>
        <dbReference type="ARBA" id="ARBA00022692"/>
    </source>
</evidence>
<feature type="transmembrane region" description="Helical" evidence="5">
    <location>
        <begin position="42"/>
        <end position="61"/>
    </location>
</feature>
<keyword evidence="7" id="KW-1185">Reference proteome</keyword>
<keyword evidence="6" id="KW-0489">Methyltransferase</keyword>
<evidence type="ECO:0000256" key="4">
    <source>
        <dbReference type="ARBA" id="ARBA00023136"/>
    </source>
</evidence>
<keyword evidence="6" id="KW-0808">Transferase</keyword>
<dbReference type="Gene3D" id="1.20.120.1630">
    <property type="match status" value="1"/>
</dbReference>
<dbReference type="InterPro" id="IPR007318">
    <property type="entry name" value="Phopholipid_MeTrfase"/>
</dbReference>
<dbReference type="InterPro" id="IPR052527">
    <property type="entry name" value="Metal_cation-efflux_comp"/>
</dbReference>
<organism evidence="6 7">
    <name type="scientific">Algoriphagus aquaeductus</name>
    <dbReference type="NCBI Taxonomy" id="475299"/>
    <lineage>
        <taxon>Bacteria</taxon>
        <taxon>Pseudomonadati</taxon>
        <taxon>Bacteroidota</taxon>
        <taxon>Cytophagia</taxon>
        <taxon>Cytophagales</taxon>
        <taxon>Cyclobacteriaceae</taxon>
        <taxon>Algoriphagus</taxon>
    </lineage>
</organism>
<comment type="subcellular location">
    <subcellularLocation>
        <location evidence="1">Endomembrane system</location>
        <topology evidence="1">Multi-pass membrane protein</topology>
    </subcellularLocation>
</comment>
<evidence type="ECO:0000313" key="6">
    <source>
        <dbReference type="EMBL" id="PZV86145.1"/>
    </source>
</evidence>
<evidence type="ECO:0000256" key="3">
    <source>
        <dbReference type="ARBA" id="ARBA00022989"/>
    </source>
</evidence>
<evidence type="ECO:0000256" key="5">
    <source>
        <dbReference type="SAM" id="Phobius"/>
    </source>
</evidence>
<dbReference type="RefSeq" id="WP_111391312.1">
    <property type="nucleotide sequence ID" value="NZ_QKTX01000002.1"/>
</dbReference>
<keyword evidence="2 5" id="KW-0812">Transmembrane</keyword>
<dbReference type="AlphaFoldDB" id="A0A326RWC6"/>
<keyword evidence="3 5" id="KW-1133">Transmembrane helix</keyword>
<dbReference type="PANTHER" id="PTHR43847">
    <property type="entry name" value="BLL3993 PROTEIN"/>
    <property type="match status" value="1"/>
</dbReference>
<dbReference type="Pfam" id="PF04191">
    <property type="entry name" value="PEMT"/>
    <property type="match status" value="1"/>
</dbReference>
<comment type="caution">
    <text evidence="6">The sequence shown here is derived from an EMBL/GenBank/DDBJ whole genome shotgun (WGS) entry which is preliminary data.</text>
</comment>
<dbReference type="Proteomes" id="UP000248917">
    <property type="component" value="Unassembled WGS sequence"/>
</dbReference>
<protein>
    <submittedName>
        <fullName evidence="6">Protein-S-isoprenylcysteine O-methyltransferase Ste14</fullName>
    </submittedName>
</protein>
<dbReference type="OrthoDB" id="9809773at2"/>
<dbReference type="GO" id="GO:0012505">
    <property type="term" value="C:endomembrane system"/>
    <property type="evidence" value="ECO:0007669"/>
    <property type="project" value="UniProtKB-SubCell"/>
</dbReference>